<feature type="transmembrane region" description="Helical" evidence="2">
    <location>
        <begin position="422"/>
        <end position="448"/>
    </location>
</feature>
<dbReference type="GO" id="GO:0022857">
    <property type="term" value="F:transmembrane transporter activity"/>
    <property type="evidence" value="ECO:0007669"/>
    <property type="project" value="InterPro"/>
</dbReference>
<dbReference type="Pfam" id="PF07690">
    <property type="entry name" value="MFS_1"/>
    <property type="match status" value="1"/>
</dbReference>
<feature type="transmembrane region" description="Helical" evidence="2">
    <location>
        <begin position="369"/>
        <end position="387"/>
    </location>
</feature>
<name>A0AAJ7W2F5_CEPCN</name>
<organism evidence="3 4">
    <name type="scientific">Cephus cinctus</name>
    <name type="common">Wheat stem sawfly</name>
    <dbReference type="NCBI Taxonomy" id="211228"/>
    <lineage>
        <taxon>Eukaryota</taxon>
        <taxon>Metazoa</taxon>
        <taxon>Ecdysozoa</taxon>
        <taxon>Arthropoda</taxon>
        <taxon>Hexapoda</taxon>
        <taxon>Insecta</taxon>
        <taxon>Pterygota</taxon>
        <taxon>Neoptera</taxon>
        <taxon>Endopterygota</taxon>
        <taxon>Hymenoptera</taxon>
        <taxon>Cephoidea</taxon>
        <taxon>Cephidae</taxon>
        <taxon>Cephus</taxon>
    </lineage>
</organism>
<proteinExistence type="predicted"/>
<dbReference type="RefSeq" id="XP_024941932.1">
    <property type="nucleotide sequence ID" value="XM_025086164.1"/>
</dbReference>
<dbReference type="GeneID" id="107268907"/>
<protein>
    <submittedName>
        <fullName evidence="4 5">Monocarboxylate transporter 10 isoform X1</fullName>
    </submittedName>
</protein>
<keyword evidence="3" id="KW-1185">Reference proteome</keyword>
<dbReference type="PANTHER" id="PTHR11360:SF312">
    <property type="entry name" value="KARMOISIN, ISOFORM B"/>
    <property type="match status" value="1"/>
</dbReference>
<gene>
    <name evidence="4 5" type="primary">LOC107268907</name>
</gene>
<feature type="compositionally biased region" description="Basic and acidic residues" evidence="1">
    <location>
        <begin position="71"/>
        <end position="80"/>
    </location>
</feature>
<feature type="region of interest" description="Disordered" evidence="1">
    <location>
        <begin position="1"/>
        <end position="80"/>
    </location>
</feature>
<feature type="transmembrane region" description="Helical" evidence="2">
    <location>
        <begin position="160"/>
        <end position="182"/>
    </location>
</feature>
<dbReference type="FunFam" id="1.20.1250.20:FF:000413">
    <property type="entry name" value="Karmoisin, isoform B"/>
    <property type="match status" value="1"/>
</dbReference>
<feature type="transmembrane region" description="Helical" evidence="2">
    <location>
        <begin position="488"/>
        <end position="509"/>
    </location>
</feature>
<reference evidence="4 5" key="1">
    <citation type="submission" date="2025-04" db="UniProtKB">
        <authorList>
            <consortium name="RefSeq"/>
        </authorList>
    </citation>
    <scope>IDENTIFICATION</scope>
</reference>
<dbReference type="InterPro" id="IPR036259">
    <property type="entry name" value="MFS_trans_sf"/>
</dbReference>
<accession>A0AAJ7W2F5</accession>
<sequence length="633" mass="69447">MTIAENLKNKDGSNPHLKFGAVKRSSDDADDGRDSSKDSRSGNSQVIRRDEEVVNESQCTDVTPLQNFNPDSKRQHENGLLHERTVLSKAEVDRKDLEIGSDDREGSEPPDGGVRAWMIMVGSFVINGVLFSVINTYSLIYIELRQRLIDAGETEASFKAALVGSLTIGTTFFLSPIAGILTDKIGIQITTFIGGALASGGMFLSSLLTDKVEALYLTYGVMYGLGASLAYTPSLVILGHYFKRYLGLVNGIVTAGSSVFTILIPYLMDILLKRIGLEGTLRSLAGLTAVVMACAVLFKPITLKRPVRQSSLQTRSFRRKLQEIINVSIWKRKRYVVWASAIPLALFGYFVPYVHIATFVEKVFKDADGKLPVMCIGISSGIGRLVFGYIADLPRVDRVLLQQISFISIGILTMLLPVTSSFILLLLISLCMGLFDGCFISLLGPIAFDICGQQDATQAIGFLLGMCSIPLTVGPPIAALLYDHTGSYDLPFLLAGVPPIVGALAMFFVRCVKDDKTTEPVDPACQSLNSTWQNGNPRNSTIPPPYTEADENRRRQGRLRCDRDNAIFINCSKHENCPLLARYSESAPLRGHLGDSFPIQYSSLRVTDDRLYVGRAHVRGRTYFLSVNDKALA</sequence>
<dbReference type="Gene3D" id="1.20.1250.20">
    <property type="entry name" value="MFS general substrate transporter like domains"/>
    <property type="match status" value="2"/>
</dbReference>
<dbReference type="PANTHER" id="PTHR11360">
    <property type="entry name" value="MONOCARBOXYLATE TRANSPORTER"/>
    <property type="match status" value="1"/>
</dbReference>
<evidence type="ECO:0000313" key="3">
    <source>
        <dbReference type="Proteomes" id="UP000694920"/>
    </source>
</evidence>
<dbReference type="AlphaFoldDB" id="A0AAJ7W2F5"/>
<feature type="compositionally biased region" description="Polar residues" evidence="1">
    <location>
        <begin position="527"/>
        <end position="541"/>
    </location>
</feature>
<evidence type="ECO:0000313" key="4">
    <source>
        <dbReference type="RefSeq" id="XP_024941931.1"/>
    </source>
</evidence>
<feature type="compositionally biased region" description="Polar residues" evidence="1">
    <location>
        <begin position="55"/>
        <end position="70"/>
    </location>
</feature>
<keyword evidence="2" id="KW-0812">Transmembrane</keyword>
<feature type="transmembrane region" description="Helical" evidence="2">
    <location>
        <begin position="280"/>
        <end position="298"/>
    </location>
</feature>
<feature type="transmembrane region" description="Helical" evidence="2">
    <location>
        <begin position="399"/>
        <end position="416"/>
    </location>
</feature>
<evidence type="ECO:0000313" key="5">
    <source>
        <dbReference type="RefSeq" id="XP_024941932.1"/>
    </source>
</evidence>
<evidence type="ECO:0000256" key="2">
    <source>
        <dbReference type="SAM" id="Phobius"/>
    </source>
</evidence>
<dbReference type="InterPro" id="IPR050327">
    <property type="entry name" value="Proton-linked_MCT"/>
</dbReference>
<dbReference type="RefSeq" id="XP_024941931.1">
    <property type="nucleotide sequence ID" value="XM_025086163.1"/>
</dbReference>
<feature type="transmembrane region" description="Helical" evidence="2">
    <location>
        <begin position="214"/>
        <end position="238"/>
    </location>
</feature>
<dbReference type="CTD" id="45883"/>
<feature type="transmembrane region" description="Helical" evidence="2">
    <location>
        <begin position="189"/>
        <end position="208"/>
    </location>
</feature>
<keyword evidence="2" id="KW-1133">Transmembrane helix</keyword>
<feature type="transmembrane region" description="Helical" evidence="2">
    <location>
        <begin position="335"/>
        <end position="357"/>
    </location>
</feature>
<dbReference type="InterPro" id="IPR011701">
    <property type="entry name" value="MFS"/>
</dbReference>
<feature type="transmembrane region" description="Helical" evidence="2">
    <location>
        <begin position="460"/>
        <end position="482"/>
    </location>
</feature>
<feature type="region of interest" description="Disordered" evidence="1">
    <location>
        <begin position="527"/>
        <end position="555"/>
    </location>
</feature>
<feature type="transmembrane region" description="Helical" evidence="2">
    <location>
        <begin position="245"/>
        <end position="268"/>
    </location>
</feature>
<keyword evidence="2" id="KW-0472">Membrane</keyword>
<dbReference type="Proteomes" id="UP000694920">
    <property type="component" value="Unplaced"/>
</dbReference>
<evidence type="ECO:0000256" key="1">
    <source>
        <dbReference type="SAM" id="MobiDB-lite"/>
    </source>
</evidence>
<dbReference type="SUPFAM" id="SSF103473">
    <property type="entry name" value="MFS general substrate transporter"/>
    <property type="match status" value="1"/>
</dbReference>
<feature type="compositionally biased region" description="Basic and acidic residues" evidence="1">
    <location>
        <begin position="24"/>
        <end position="40"/>
    </location>
</feature>
<feature type="transmembrane region" description="Helical" evidence="2">
    <location>
        <begin position="117"/>
        <end position="140"/>
    </location>
</feature>